<feature type="signal peptide" evidence="1">
    <location>
        <begin position="1"/>
        <end position="30"/>
    </location>
</feature>
<reference evidence="2 3" key="1">
    <citation type="submission" date="2017-09" db="EMBL/GenBank/DDBJ databases">
        <title>Genome sequence of Lactobacillus brevis D7.</title>
        <authorList>
            <person name="Kwon M.-S."/>
            <person name="Lim S.K."/>
            <person name="Choi H.-J."/>
        </authorList>
    </citation>
    <scope>NUCLEOTIDE SEQUENCE [LARGE SCALE GENOMIC DNA]</scope>
    <source>
        <strain evidence="2 3">D7</strain>
    </source>
</reference>
<comment type="caution">
    <text evidence="2">The sequence shown here is derived from an EMBL/GenBank/DDBJ whole genome shotgun (WGS) entry which is preliminary data.</text>
</comment>
<name>A0A2A3TWU7_LEVBR</name>
<evidence type="ECO:0000256" key="1">
    <source>
        <dbReference type="SAM" id="SignalP"/>
    </source>
</evidence>
<dbReference type="EMBL" id="NVYO01000001">
    <property type="protein sequence ID" value="PBQ24703.1"/>
    <property type="molecule type" value="Genomic_DNA"/>
</dbReference>
<accession>A0A2A3TWU7</accession>
<protein>
    <submittedName>
        <fullName evidence="2">S-layer protein</fullName>
    </submittedName>
</protein>
<feature type="chain" id="PRO_5012313911" evidence="1">
    <location>
        <begin position="31"/>
        <end position="473"/>
    </location>
</feature>
<proteinExistence type="predicted"/>
<dbReference type="Proteomes" id="UP000217918">
    <property type="component" value="Unassembled WGS sequence"/>
</dbReference>
<organism evidence="2 3">
    <name type="scientific">Levilactobacillus brevis</name>
    <name type="common">Lactobacillus brevis</name>
    <dbReference type="NCBI Taxonomy" id="1580"/>
    <lineage>
        <taxon>Bacteria</taxon>
        <taxon>Bacillati</taxon>
        <taxon>Bacillota</taxon>
        <taxon>Bacilli</taxon>
        <taxon>Lactobacillales</taxon>
        <taxon>Lactobacillaceae</taxon>
        <taxon>Levilactobacillus</taxon>
    </lineage>
</organism>
<gene>
    <name evidence="2" type="ORF">CNR29_11995</name>
</gene>
<evidence type="ECO:0000313" key="3">
    <source>
        <dbReference type="Proteomes" id="UP000217918"/>
    </source>
</evidence>
<keyword evidence="1" id="KW-0732">Signal</keyword>
<dbReference type="AlphaFoldDB" id="A0A2A3TWU7"/>
<evidence type="ECO:0000313" key="2">
    <source>
        <dbReference type="EMBL" id="PBQ24703.1"/>
    </source>
</evidence>
<dbReference type="RefSeq" id="WP_096110380.1">
    <property type="nucleotide sequence ID" value="NZ_NVYO01000001.1"/>
</dbReference>
<sequence>MQKSLKNSLYLGLAVLSLGAVATVSTTANAASKAKVTSDVTLKTAAESRNVEATGTNALYSKPGTVKGAKRVASKTTMKKMANSKKSADYFRAYRVAKTNRGTVYYKVVSMDGKYRGYIYGGKDIKAFAGGIKSADTTTTASMPVKTTGYHLANANKNGLWTAPKNTQYKAKSISLYSANKTDTFTVSKAETKTREGSLYYYVTDDNDNSIAGWIYAGKGYNASATTQSLGGLSLTAEDAVATENNSVTVNYLGANGNSVGTKTFVTAVKNTKKDAKVNSDKNINNQTLADFIKDATNTPAGYKLSNSDTDVDTITNAAVYGGTVRVNVYKAATSSIDFYYGISGTTRSLDVTTLSMGKPAISKANAALLTNDGDKTVVTNGATVTDKFFTKPLYSKLLTSNGNDEASVNNSAIGNGDKYYITYTYSASKTAAYNVGVKYGSPIKAVFDANFIKDTKLPSDAVAGVNTDTTAY</sequence>